<organism evidence="2 3">
    <name type="scientific">Acropora cervicornis</name>
    <name type="common">Staghorn coral</name>
    <dbReference type="NCBI Taxonomy" id="6130"/>
    <lineage>
        <taxon>Eukaryota</taxon>
        <taxon>Metazoa</taxon>
        <taxon>Cnidaria</taxon>
        <taxon>Anthozoa</taxon>
        <taxon>Hexacorallia</taxon>
        <taxon>Scleractinia</taxon>
        <taxon>Astrocoeniina</taxon>
        <taxon>Acroporidae</taxon>
        <taxon>Acropora</taxon>
    </lineage>
</organism>
<reference evidence="2" key="2">
    <citation type="journal article" date="2023" name="Science">
        <title>Genomic signatures of disease resistance in endangered staghorn corals.</title>
        <authorList>
            <person name="Vollmer S.V."/>
            <person name="Selwyn J.D."/>
            <person name="Despard B.A."/>
            <person name="Roesel C.L."/>
        </authorList>
    </citation>
    <scope>NUCLEOTIDE SEQUENCE</scope>
    <source>
        <strain evidence="2">K2</strain>
    </source>
</reference>
<dbReference type="EMBL" id="JARQWQ010000012">
    <property type="protein sequence ID" value="KAK2568501.1"/>
    <property type="molecule type" value="Genomic_DNA"/>
</dbReference>
<accession>A0AAD9VBN5</accession>
<keyword evidence="1" id="KW-0175">Coiled coil</keyword>
<protein>
    <submittedName>
        <fullName evidence="2">Uncharacterized protein</fullName>
    </submittedName>
</protein>
<dbReference type="Proteomes" id="UP001249851">
    <property type="component" value="Unassembled WGS sequence"/>
</dbReference>
<reference evidence="2" key="1">
    <citation type="journal article" date="2023" name="G3 (Bethesda)">
        <title>Whole genome assembly and annotation of the endangered Caribbean coral Acropora cervicornis.</title>
        <authorList>
            <person name="Selwyn J.D."/>
            <person name="Vollmer S.V."/>
        </authorList>
    </citation>
    <scope>NUCLEOTIDE SEQUENCE</scope>
    <source>
        <strain evidence="2">K2</strain>
    </source>
</reference>
<keyword evidence="3" id="KW-1185">Reference proteome</keyword>
<evidence type="ECO:0000256" key="1">
    <source>
        <dbReference type="SAM" id="Coils"/>
    </source>
</evidence>
<feature type="coiled-coil region" evidence="1">
    <location>
        <begin position="10"/>
        <end position="73"/>
    </location>
</feature>
<proteinExistence type="predicted"/>
<gene>
    <name evidence="2" type="ORF">P5673_007561</name>
</gene>
<evidence type="ECO:0000313" key="3">
    <source>
        <dbReference type="Proteomes" id="UP001249851"/>
    </source>
</evidence>
<evidence type="ECO:0000313" key="2">
    <source>
        <dbReference type="EMBL" id="KAK2568501.1"/>
    </source>
</evidence>
<sequence length="77" mass="9174">MQGTNWLEEKSTILKSIKAKEERLKDYEKENELKKSIEVLQAKVDTLKQEVEVLRLRKRLKELEDENEALICSTHKF</sequence>
<comment type="caution">
    <text evidence="2">The sequence shown here is derived from an EMBL/GenBank/DDBJ whole genome shotgun (WGS) entry which is preliminary data.</text>
</comment>
<name>A0AAD9VBN5_ACRCE</name>
<dbReference type="AlphaFoldDB" id="A0AAD9VBN5"/>